<dbReference type="NCBIfam" id="TIGR01190">
    <property type="entry name" value="ccmB"/>
    <property type="match status" value="1"/>
</dbReference>
<keyword evidence="5 12" id="KW-0813">Transport</keyword>
<feature type="transmembrane region" description="Helical" evidence="13">
    <location>
        <begin position="194"/>
        <end position="216"/>
    </location>
</feature>
<gene>
    <name evidence="14" type="primary">ccmB</name>
    <name evidence="14" type="ORF">OUO13_00955</name>
</gene>
<dbReference type="InterPro" id="IPR026031">
    <property type="entry name" value="Cyt_c_CcmB_bac"/>
</dbReference>
<keyword evidence="11 12" id="KW-0472">Membrane</keyword>
<comment type="subcellular location">
    <subcellularLocation>
        <location evidence="2">Cell inner membrane</location>
        <topology evidence="2">Multi-pass membrane protein</topology>
    </subcellularLocation>
</comment>
<dbReference type="Proteomes" id="UP001150830">
    <property type="component" value="Unassembled WGS sequence"/>
</dbReference>
<sequence>MSLVRATVRRDLLLAARNPGEWLNPLMFFLMVAAMFPLAVDPDPAFLAKIAGGIIWVAALLATLLSLDSLYKADVEDGTLEQWLASGESLYMLALAKALVHWLCSGLPLTLMSPVLALMMALPDDAYGALVLSLLIATPILSLLGSVGAALTAGVRSGGLLLSLLILPLYIPVLIFAASAVYHASIGMSFNSQLGFLGAMLALAMCLTPFAAAAALRLNLSR</sequence>
<keyword evidence="9 12" id="KW-0201">Cytochrome c-type biogenesis</keyword>
<keyword evidence="6 12" id="KW-1003">Cell membrane</keyword>
<organism evidence="14 15">
    <name type="scientific">Parathalassolituus penaei</name>
    <dbReference type="NCBI Taxonomy" id="2997323"/>
    <lineage>
        <taxon>Bacteria</taxon>
        <taxon>Pseudomonadati</taxon>
        <taxon>Pseudomonadota</taxon>
        <taxon>Gammaproteobacteria</taxon>
        <taxon>Oceanospirillales</taxon>
        <taxon>Oceanospirillaceae</taxon>
        <taxon>Parathalassolituus</taxon>
    </lineage>
</organism>
<evidence type="ECO:0000256" key="5">
    <source>
        <dbReference type="ARBA" id="ARBA00022448"/>
    </source>
</evidence>
<evidence type="ECO:0000256" key="9">
    <source>
        <dbReference type="ARBA" id="ARBA00022748"/>
    </source>
</evidence>
<evidence type="ECO:0000313" key="15">
    <source>
        <dbReference type="Proteomes" id="UP001150830"/>
    </source>
</evidence>
<protein>
    <recommendedName>
        <fullName evidence="4 12">Heme exporter protein B</fullName>
    </recommendedName>
</protein>
<feature type="transmembrane region" description="Helical" evidence="13">
    <location>
        <begin position="127"/>
        <end position="153"/>
    </location>
</feature>
<feature type="transmembrane region" description="Helical" evidence="13">
    <location>
        <begin position="21"/>
        <end position="40"/>
    </location>
</feature>
<dbReference type="AlphaFoldDB" id="A0A9X3EBF2"/>
<dbReference type="PANTHER" id="PTHR30070:SF1">
    <property type="entry name" value="CYTOCHROME C BIOGENESIS B-RELATED"/>
    <property type="match status" value="1"/>
</dbReference>
<evidence type="ECO:0000256" key="1">
    <source>
        <dbReference type="ARBA" id="ARBA00002442"/>
    </source>
</evidence>
<dbReference type="RefSeq" id="WP_283171973.1">
    <property type="nucleotide sequence ID" value="NZ_JAPNOA010000005.1"/>
</dbReference>
<feature type="transmembrane region" description="Helical" evidence="13">
    <location>
        <begin position="160"/>
        <end position="182"/>
    </location>
</feature>
<keyword evidence="8 13" id="KW-0812">Transmembrane</keyword>
<dbReference type="EMBL" id="JAPNOA010000005">
    <property type="protein sequence ID" value="MCY0963754.1"/>
    <property type="molecule type" value="Genomic_DNA"/>
</dbReference>
<dbReference type="PRINTS" id="PR01414">
    <property type="entry name" value="CCMBBIOGNSIS"/>
</dbReference>
<name>A0A9X3EBF2_9GAMM</name>
<evidence type="ECO:0000256" key="3">
    <source>
        <dbReference type="ARBA" id="ARBA00010544"/>
    </source>
</evidence>
<accession>A0A9X3EBF2</accession>
<evidence type="ECO:0000256" key="6">
    <source>
        <dbReference type="ARBA" id="ARBA00022475"/>
    </source>
</evidence>
<feature type="transmembrane region" description="Helical" evidence="13">
    <location>
        <begin position="99"/>
        <end position="121"/>
    </location>
</feature>
<evidence type="ECO:0000256" key="8">
    <source>
        <dbReference type="ARBA" id="ARBA00022692"/>
    </source>
</evidence>
<keyword evidence="10 13" id="KW-1133">Transmembrane helix</keyword>
<dbReference type="InterPro" id="IPR003544">
    <property type="entry name" value="Cyt_c_biogenesis_CcmB"/>
</dbReference>
<comment type="similarity">
    <text evidence="3 12">Belongs to the CcmB/CycW/HelB family.</text>
</comment>
<keyword evidence="7 12" id="KW-0997">Cell inner membrane</keyword>
<dbReference type="GO" id="GO:1903607">
    <property type="term" value="P:cytochrome c biosynthetic process"/>
    <property type="evidence" value="ECO:0007669"/>
    <property type="project" value="TreeGrafter"/>
</dbReference>
<comment type="function">
    <text evidence="1 12">Required for the export of heme to the periplasm for the biogenesis of c-type cytochromes.</text>
</comment>
<evidence type="ECO:0000256" key="10">
    <source>
        <dbReference type="ARBA" id="ARBA00022989"/>
    </source>
</evidence>
<comment type="caution">
    <text evidence="14">The sequence shown here is derived from an EMBL/GenBank/DDBJ whole genome shotgun (WGS) entry which is preliminary data.</text>
</comment>
<dbReference type="Pfam" id="PF03379">
    <property type="entry name" value="CcmB"/>
    <property type="match status" value="1"/>
</dbReference>
<feature type="transmembrane region" description="Helical" evidence="13">
    <location>
        <begin position="46"/>
        <end position="67"/>
    </location>
</feature>
<evidence type="ECO:0000256" key="12">
    <source>
        <dbReference type="PIRNR" id="PIRNR002764"/>
    </source>
</evidence>
<proteinExistence type="inferred from homology"/>
<evidence type="ECO:0000256" key="7">
    <source>
        <dbReference type="ARBA" id="ARBA00022519"/>
    </source>
</evidence>
<dbReference type="GO" id="GO:0015232">
    <property type="term" value="F:heme transmembrane transporter activity"/>
    <property type="evidence" value="ECO:0007669"/>
    <property type="project" value="InterPro"/>
</dbReference>
<evidence type="ECO:0000256" key="2">
    <source>
        <dbReference type="ARBA" id="ARBA00004429"/>
    </source>
</evidence>
<dbReference type="PANTHER" id="PTHR30070">
    <property type="entry name" value="HEME EXPORTER PROTEIN B"/>
    <property type="match status" value="1"/>
</dbReference>
<evidence type="ECO:0000256" key="4">
    <source>
        <dbReference type="ARBA" id="ARBA00016452"/>
    </source>
</evidence>
<dbReference type="GO" id="GO:0017004">
    <property type="term" value="P:cytochrome complex assembly"/>
    <property type="evidence" value="ECO:0007669"/>
    <property type="project" value="UniProtKB-KW"/>
</dbReference>
<evidence type="ECO:0000313" key="14">
    <source>
        <dbReference type="EMBL" id="MCY0963754.1"/>
    </source>
</evidence>
<evidence type="ECO:0000256" key="13">
    <source>
        <dbReference type="SAM" id="Phobius"/>
    </source>
</evidence>
<dbReference type="PIRSF" id="PIRSF002764">
    <property type="entry name" value="CcmB"/>
    <property type="match status" value="1"/>
</dbReference>
<evidence type="ECO:0000256" key="11">
    <source>
        <dbReference type="ARBA" id="ARBA00023136"/>
    </source>
</evidence>
<keyword evidence="15" id="KW-1185">Reference proteome</keyword>
<dbReference type="GO" id="GO:0005886">
    <property type="term" value="C:plasma membrane"/>
    <property type="evidence" value="ECO:0007669"/>
    <property type="project" value="UniProtKB-SubCell"/>
</dbReference>
<reference evidence="14" key="1">
    <citation type="submission" date="2022-11" db="EMBL/GenBank/DDBJ databases">
        <title>Parathalassolutuus dongxingensis gen. nov., sp. nov., a novel member of family Oceanospirillaceae isolated from a coastal shrimp pond in Guangxi, China.</title>
        <authorList>
            <person name="Chen H."/>
        </authorList>
    </citation>
    <scope>NUCLEOTIDE SEQUENCE</scope>
    <source>
        <strain evidence="14">G-43</strain>
    </source>
</reference>